<feature type="region of interest" description="Disordered" evidence="4">
    <location>
        <begin position="873"/>
        <end position="892"/>
    </location>
</feature>
<dbReference type="PANTHER" id="PTHR47653:SF1">
    <property type="entry name" value="DELETED IN MALIGNANT BRAIN TUMORS 1 PROTEIN"/>
    <property type="match status" value="1"/>
</dbReference>
<feature type="compositionally biased region" description="Polar residues" evidence="4">
    <location>
        <begin position="874"/>
        <end position="883"/>
    </location>
</feature>
<feature type="compositionally biased region" description="Polar residues" evidence="4">
    <location>
        <begin position="1036"/>
        <end position="1058"/>
    </location>
</feature>
<organism evidence="7 8">
    <name type="scientific">Cylicocyclus nassatus</name>
    <name type="common">Nematode worm</name>
    <dbReference type="NCBI Taxonomy" id="53992"/>
    <lineage>
        <taxon>Eukaryota</taxon>
        <taxon>Metazoa</taxon>
        <taxon>Ecdysozoa</taxon>
        <taxon>Nematoda</taxon>
        <taxon>Chromadorea</taxon>
        <taxon>Rhabditida</taxon>
        <taxon>Rhabditina</taxon>
        <taxon>Rhabditomorpha</taxon>
        <taxon>Strongyloidea</taxon>
        <taxon>Strongylidae</taxon>
        <taxon>Cylicocyclus</taxon>
    </lineage>
</organism>
<dbReference type="InterPro" id="IPR016186">
    <property type="entry name" value="C-type_lectin-like/link_sf"/>
</dbReference>
<evidence type="ECO:0000256" key="1">
    <source>
        <dbReference type="ARBA" id="ARBA00022729"/>
    </source>
</evidence>
<dbReference type="CDD" id="cd00037">
    <property type="entry name" value="CLECT"/>
    <property type="match status" value="1"/>
</dbReference>
<keyword evidence="8" id="KW-1185">Reference proteome</keyword>
<dbReference type="SUPFAM" id="SSF51126">
    <property type="entry name" value="Pectin lyase-like"/>
    <property type="match status" value="1"/>
</dbReference>
<keyword evidence="5" id="KW-1133">Transmembrane helix</keyword>
<feature type="domain" description="C-type lectin" evidence="6">
    <location>
        <begin position="675"/>
        <end position="769"/>
    </location>
</feature>
<keyword evidence="5" id="KW-0472">Membrane</keyword>
<protein>
    <recommendedName>
        <fullName evidence="6">C-type lectin domain-containing protein</fullName>
    </recommendedName>
</protein>
<evidence type="ECO:0000256" key="3">
    <source>
        <dbReference type="ARBA" id="ARBA00023180"/>
    </source>
</evidence>
<evidence type="ECO:0000256" key="5">
    <source>
        <dbReference type="SAM" id="Phobius"/>
    </source>
</evidence>
<feature type="compositionally biased region" description="Basic and acidic residues" evidence="4">
    <location>
        <begin position="966"/>
        <end position="978"/>
    </location>
</feature>
<dbReference type="Pfam" id="PF00059">
    <property type="entry name" value="Lectin_C"/>
    <property type="match status" value="1"/>
</dbReference>
<keyword evidence="1" id="KW-0732">Signal</keyword>
<dbReference type="InterPro" id="IPR053243">
    <property type="entry name" value="SJ_maturation_regulator"/>
</dbReference>
<evidence type="ECO:0000256" key="2">
    <source>
        <dbReference type="ARBA" id="ARBA00022737"/>
    </source>
</evidence>
<name>A0AA36GGS4_CYLNA</name>
<dbReference type="AlphaFoldDB" id="A0AA36GGS4"/>
<dbReference type="Proteomes" id="UP001176961">
    <property type="component" value="Unassembled WGS sequence"/>
</dbReference>
<dbReference type="GO" id="GO:0045217">
    <property type="term" value="P:cell-cell junction maintenance"/>
    <property type="evidence" value="ECO:0007669"/>
    <property type="project" value="TreeGrafter"/>
</dbReference>
<feature type="compositionally biased region" description="Polar residues" evidence="4">
    <location>
        <begin position="979"/>
        <end position="995"/>
    </location>
</feature>
<evidence type="ECO:0000259" key="6">
    <source>
        <dbReference type="Pfam" id="PF00059"/>
    </source>
</evidence>
<dbReference type="InterPro" id="IPR011050">
    <property type="entry name" value="Pectin_lyase_fold/virulence"/>
</dbReference>
<dbReference type="InterPro" id="IPR001304">
    <property type="entry name" value="C-type_lectin-like"/>
</dbReference>
<feature type="compositionally biased region" description="Polar residues" evidence="4">
    <location>
        <begin position="1003"/>
        <end position="1022"/>
    </location>
</feature>
<dbReference type="EMBL" id="CATQJL010000001">
    <property type="protein sequence ID" value="CAJ0591759.1"/>
    <property type="molecule type" value="Genomic_DNA"/>
</dbReference>
<dbReference type="GO" id="GO:0016020">
    <property type="term" value="C:membrane"/>
    <property type="evidence" value="ECO:0007669"/>
    <property type="project" value="TreeGrafter"/>
</dbReference>
<gene>
    <name evidence="7" type="ORF">CYNAS_LOCUS3742</name>
</gene>
<keyword evidence="5" id="KW-0812">Transmembrane</keyword>
<accession>A0AA36GGS4</accession>
<reference evidence="7" key="1">
    <citation type="submission" date="2023-07" db="EMBL/GenBank/DDBJ databases">
        <authorList>
            <consortium name="CYATHOMIX"/>
        </authorList>
    </citation>
    <scope>NUCLEOTIDE SEQUENCE</scope>
    <source>
        <strain evidence="7">N/A</strain>
    </source>
</reference>
<evidence type="ECO:0000256" key="4">
    <source>
        <dbReference type="SAM" id="MobiDB-lite"/>
    </source>
</evidence>
<comment type="caution">
    <text evidence="7">The sequence shown here is derived from an EMBL/GenBank/DDBJ whole genome shotgun (WGS) entry which is preliminary data.</text>
</comment>
<evidence type="ECO:0000313" key="8">
    <source>
        <dbReference type="Proteomes" id="UP001176961"/>
    </source>
</evidence>
<feature type="transmembrane region" description="Helical" evidence="5">
    <location>
        <begin position="778"/>
        <end position="807"/>
    </location>
</feature>
<keyword evidence="2" id="KW-0677">Repeat</keyword>
<dbReference type="SUPFAM" id="SSF56436">
    <property type="entry name" value="C-type lectin-like"/>
    <property type="match status" value="1"/>
</dbReference>
<feature type="region of interest" description="Disordered" evidence="4">
    <location>
        <begin position="945"/>
        <end position="1058"/>
    </location>
</feature>
<evidence type="ECO:0000313" key="7">
    <source>
        <dbReference type="EMBL" id="CAJ0591759.1"/>
    </source>
</evidence>
<keyword evidence="3" id="KW-0325">Glycoprotein</keyword>
<sequence length="1103" mass="123679">MNAYHWLTPRWDYNPRIRLVKTYVEPRECRGDEETLDRCNLRLTGNDSQWQCLDNEHYNYIYCGKNTTLDPIYIGGWGGISFGRASLELDQLPGKDGSVLRNVEIVGGGSGHNDSFQSAGLQMFYRSPIIDHVNVTNSSMHAIQVISPRERVILNMVNVTNNGGIGVSITTASLQSGNANADIPLQPLTIPYYSLGMVDMCAANKLLQISNRVLVYYKYDTIPVDCVKIFSSPGRKVAFRFLQVNLYSSPADLGRSDALRVYASIKFMPVTLLAEYRLDRESTPFSKAVTADVLALHFRGTAADGQYGFIAEISSIPSSPDSSAVDQIVVRGSRIENNDQGAIVYHNSGEMSPAVVIEECSLSRNNIHLFGNISTSHHAVELHLHNTMFLLFRGNSLTHNIGGLLVSATSSSSVARLNAVIKNNLFTWNNNGTTLTLYGNNYQMVTMLNNIISHNYALYHDTMKIEDMSVNLTKNLFYGNTGWHTVDSHGYSRITSETQTFLYNNFEENVALGHGQPYMEDYGYQPEKDHDEFLRRPRRQIINQEGISFDWWTHVGSETERYRSTILAGSSQQSYRGNVFNNRRNPYELTTTKRTQYDIGSIDARLNYWGYPGVESVAAGKIRDFSDYPYLIKVDYQPILESNSSLLEGDCPAGWFQAGLEEFKSCFLFVGGVATYADATLYCEAMGAFVPYLRTDDVRQRQIAQRIDQFMQQYLTDPERFDSFALRSDTVIWISSVTIPSTQCGWLSTRTGKIGSQNCNNLMPFVCEKGTQPYIEPVLWRAGIIIAVVIIGILLAILFLLALCWCIKSRRRNEDIIERKNIIRASIKLQRKASARQAKSLPSHQSAKASLSSTTINAYGDPFVAHRNMMRGRVTSSRSPTETVRTECSDSLSTDRTAYERTLMTDTSKMSTSYSTNTTQSRTKLYSDLSSEGYYSGRMSMRHKVSSNPNPYEEIPAMNTFQTPIKPREDVRIRDPRSDTTYSSTMTGTCSTCPTESERDSTLTEGSWSEHSSNVSDNTVQNRRLLPPRPEPPPRYQSSPRLAPSRSNPNLQSYQTSAPAVPAASMAYRGTLGAGNQRSLVDLYNPLTESPRGARKPVIETAM</sequence>
<dbReference type="PANTHER" id="PTHR47653">
    <property type="entry name" value="PROTEIN BARK BEETLE"/>
    <property type="match status" value="1"/>
</dbReference>
<proteinExistence type="predicted"/>
<dbReference type="InterPro" id="IPR016187">
    <property type="entry name" value="CTDL_fold"/>
</dbReference>
<dbReference type="Gene3D" id="3.10.100.10">
    <property type="entry name" value="Mannose-Binding Protein A, subunit A"/>
    <property type="match status" value="1"/>
</dbReference>